<dbReference type="PIRSF" id="PIRSF036958">
    <property type="entry name" value="mRNA_capping_HCE"/>
    <property type="match status" value="1"/>
</dbReference>
<dbReference type="Pfam" id="PF00782">
    <property type="entry name" value="DSPc"/>
    <property type="match status" value="1"/>
</dbReference>
<evidence type="ECO:0000256" key="15">
    <source>
        <dbReference type="PIRSR" id="PIRSR036958-3"/>
    </source>
</evidence>
<dbReference type="AlphaFoldDB" id="A0AAD8EVL0"/>
<dbReference type="InterPro" id="IPR012340">
    <property type="entry name" value="NA-bd_OB-fold"/>
</dbReference>
<dbReference type="InterPro" id="IPR001339">
    <property type="entry name" value="mRNA_cap_enzyme_adenylation"/>
</dbReference>
<evidence type="ECO:0000256" key="5">
    <source>
        <dbReference type="ARBA" id="ARBA00022741"/>
    </source>
</evidence>
<dbReference type="FunFam" id="3.90.190.10:FF:000040">
    <property type="entry name" value="mRNA-capping enzyme"/>
    <property type="match status" value="1"/>
</dbReference>
<dbReference type="Pfam" id="PF01331">
    <property type="entry name" value="mRNA_cap_enzyme"/>
    <property type="match status" value="1"/>
</dbReference>
<reference evidence="19" key="1">
    <citation type="journal article" date="2023" name="PLoS Negl. Trop. Dis.">
        <title>A genome sequence for Biomphalaria pfeifferi, the major vector snail for the human-infecting parasite Schistosoma mansoni.</title>
        <authorList>
            <person name="Bu L."/>
            <person name="Lu L."/>
            <person name="Laidemitt M.R."/>
            <person name="Zhang S.M."/>
            <person name="Mutuku M."/>
            <person name="Mkoji G."/>
            <person name="Steinauer M."/>
            <person name="Loker E.S."/>
        </authorList>
    </citation>
    <scope>NUCLEOTIDE SEQUENCE</scope>
    <source>
        <strain evidence="19">KasaAsao</strain>
    </source>
</reference>
<feature type="region of interest" description="Disordered" evidence="16">
    <location>
        <begin position="221"/>
        <end position="241"/>
    </location>
</feature>
<comment type="function">
    <text evidence="12">Bifunctional mRNA-capping enzyme exhibiting RNA 5'-triphosphate monophosphatase activity in the N-terminal part and mRNA guanylyltransferase activity in the C-terminal part. Catalyzes the first two steps of cap formation: by removing the gamma-phosphate from the 5'-triphosphate end of nascent mRNA to yield a diphosphate end, and by transferring the GMP moiety of GTP to the 5'-diphosphate terminus of RNA via a covalent enzyme-GMP reaction intermediate.</text>
</comment>
<dbReference type="InterPro" id="IPR029021">
    <property type="entry name" value="Prot-tyrosine_phosphatase-like"/>
</dbReference>
<feature type="binding site" evidence="15">
    <location>
        <position position="333"/>
    </location>
    <ligand>
        <name>GTP</name>
        <dbReference type="ChEBI" id="CHEBI:37565"/>
    </ligand>
</feature>
<dbReference type="CDD" id="cd07895">
    <property type="entry name" value="Adenylation_mRNA_capping"/>
    <property type="match status" value="1"/>
</dbReference>
<keyword evidence="2 12" id="KW-0507">mRNA processing</keyword>
<protein>
    <recommendedName>
        <fullName evidence="12">mRNA-capping enzyme</fullName>
    </recommendedName>
    <domain>
        <recommendedName>
            <fullName evidence="12">mRNA 5'-triphosphate monophosphatase</fullName>
            <ecNumber evidence="12">3.6.1.74</ecNumber>
        </recommendedName>
        <alternativeName>
            <fullName evidence="12">mRNA 5'-phosphatase</fullName>
        </alternativeName>
    </domain>
    <domain>
        <recommendedName>
            <fullName evidence="12">mRNA guanylyltransferase</fullName>
            <ecNumber evidence="12">2.7.7.50</ecNumber>
        </recommendedName>
        <alternativeName>
            <fullName evidence="12">GTP--RNA guanylyltransferase</fullName>
            <shortName evidence="12">GTase</shortName>
        </alternativeName>
    </domain>
</protein>
<dbReference type="Gene3D" id="3.30.470.30">
    <property type="entry name" value="DNA ligase/mRNA capping enzyme"/>
    <property type="match status" value="1"/>
</dbReference>
<feature type="active site" description="Phosphocysteine intermediate" evidence="13">
    <location>
        <position position="138"/>
    </location>
</feature>
<dbReference type="CDD" id="cd17664">
    <property type="entry name" value="Mce1_N"/>
    <property type="match status" value="1"/>
</dbReference>
<dbReference type="EMBL" id="JASAOG010000326">
    <property type="protein sequence ID" value="KAK0040429.1"/>
    <property type="molecule type" value="Genomic_DNA"/>
</dbReference>
<evidence type="ECO:0000256" key="10">
    <source>
        <dbReference type="ARBA" id="ARBA00023242"/>
    </source>
</evidence>
<dbReference type="EC" id="3.6.1.74" evidence="12"/>
<dbReference type="InterPro" id="IPR017074">
    <property type="entry name" value="mRNA_cap_enz_bifunc"/>
</dbReference>
<feature type="binding site" evidence="15">
    <location>
        <begin position="361"/>
        <end position="363"/>
    </location>
    <ligand>
        <name>GTP</name>
        <dbReference type="ChEBI" id="CHEBI:37565"/>
    </ligand>
</feature>
<dbReference type="GO" id="GO:0006370">
    <property type="term" value="P:7-methylguanosine mRNA capping"/>
    <property type="evidence" value="ECO:0007669"/>
    <property type="project" value="UniProtKB-UniRule"/>
</dbReference>
<keyword evidence="7" id="KW-0904">Protein phosphatase</keyword>
<accession>A0AAD8EVL0</accession>
<dbReference type="GO" id="GO:0005525">
    <property type="term" value="F:GTP binding"/>
    <property type="evidence" value="ECO:0007669"/>
    <property type="project" value="UniProtKB-UniRule"/>
</dbReference>
<reference evidence="19" key="2">
    <citation type="submission" date="2023-04" db="EMBL/GenBank/DDBJ databases">
        <authorList>
            <person name="Bu L."/>
            <person name="Lu L."/>
            <person name="Laidemitt M.R."/>
            <person name="Zhang S.M."/>
            <person name="Mutuku M."/>
            <person name="Mkoji G."/>
            <person name="Steinauer M."/>
            <person name="Loker E.S."/>
        </authorList>
    </citation>
    <scope>NUCLEOTIDE SEQUENCE</scope>
    <source>
        <strain evidence="19">KasaAsao</strain>
        <tissue evidence="19">Whole Snail</tissue>
    </source>
</reference>
<dbReference type="FunFam" id="3.30.470.30:FF:000040">
    <property type="entry name" value="mRNA-capping enzyme"/>
    <property type="match status" value="1"/>
</dbReference>
<keyword evidence="3 12" id="KW-0808">Transferase</keyword>
<dbReference type="SUPFAM" id="SSF50249">
    <property type="entry name" value="Nucleic acid-binding proteins"/>
    <property type="match status" value="1"/>
</dbReference>
<dbReference type="SUPFAM" id="SSF52799">
    <property type="entry name" value="(Phosphotyrosine protein) phosphatases II"/>
    <property type="match status" value="1"/>
</dbReference>
<organism evidence="19 20">
    <name type="scientific">Biomphalaria pfeifferi</name>
    <name type="common">Bloodfluke planorb</name>
    <name type="synonym">Freshwater snail</name>
    <dbReference type="NCBI Taxonomy" id="112525"/>
    <lineage>
        <taxon>Eukaryota</taxon>
        <taxon>Metazoa</taxon>
        <taxon>Spiralia</taxon>
        <taxon>Lophotrochozoa</taxon>
        <taxon>Mollusca</taxon>
        <taxon>Gastropoda</taxon>
        <taxon>Heterobranchia</taxon>
        <taxon>Euthyneura</taxon>
        <taxon>Panpulmonata</taxon>
        <taxon>Hygrophila</taxon>
        <taxon>Lymnaeoidea</taxon>
        <taxon>Planorbidae</taxon>
        <taxon>Biomphalaria</taxon>
    </lineage>
</organism>
<keyword evidence="9 12" id="KW-0342">GTP-binding</keyword>
<dbReference type="SUPFAM" id="SSF56091">
    <property type="entry name" value="DNA ligase/mRNA capping enzyme, catalytic domain"/>
    <property type="match status" value="1"/>
</dbReference>
<dbReference type="InterPro" id="IPR013846">
    <property type="entry name" value="mRNA_cap_enzyme_C"/>
</dbReference>
<comment type="catalytic activity">
    <reaction evidence="11">
        <text>a 5'-end diphospho-ribonucleoside in mRNA + GTP + H(+) = a 5'-end (5'-triphosphoguanosine)-ribonucleoside in mRNA + diphosphate</text>
        <dbReference type="Rhea" id="RHEA:67012"/>
        <dbReference type="Rhea" id="RHEA-COMP:17165"/>
        <dbReference type="Rhea" id="RHEA-COMP:17166"/>
        <dbReference type="ChEBI" id="CHEBI:15378"/>
        <dbReference type="ChEBI" id="CHEBI:33019"/>
        <dbReference type="ChEBI" id="CHEBI:37565"/>
        <dbReference type="ChEBI" id="CHEBI:167616"/>
        <dbReference type="ChEBI" id="CHEBI:167617"/>
        <dbReference type="EC" id="2.7.7.50"/>
    </reaction>
    <physiologicalReaction direction="left-to-right" evidence="11">
        <dbReference type="Rhea" id="RHEA:67013"/>
    </physiologicalReaction>
</comment>
<dbReference type="FunFam" id="2.40.50.140:FF:000111">
    <property type="entry name" value="mRNA-capping enzyme"/>
    <property type="match status" value="1"/>
</dbReference>
<dbReference type="GO" id="GO:0004721">
    <property type="term" value="F:phosphoprotein phosphatase activity"/>
    <property type="evidence" value="ECO:0007669"/>
    <property type="project" value="UniProtKB-UniRule"/>
</dbReference>
<dbReference type="Gene3D" id="3.30.1490.430">
    <property type="match status" value="1"/>
</dbReference>
<dbReference type="Pfam" id="PF03919">
    <property type="entry name" value="mRNA_cap_C"/>
    <property type="match status" value="1"/>
</dbReference>
<dbReference type="Gene3D" id="2.40.50.140">
    <property type="entry name" value="Nucleic acid-binding proteins"/>
    <property type="match status" value="1"/>
</dbReference>
<feature type="active site" description="N6-GMP-lysine intermediate" evidence="14">
    <location>
        <position position="312"/>
    </location>
</feature>
<evidence type="ECO:0000313" key="20">
    <source>
        <dbReference type="Proteomes" id="UP001233172"/>
    </source>
</evidence>
<evidence type="ECO:0000256" key="4">
    <source>
        <dbReference type="ARBA" id="ARBA00022695"/>
    </source>
</evidence>
<evidence type="ECO:0000256" key="13">
    <source>
        <dbReference type="PIRSR" id="PIRSR036958-1"/>
    </source>
</evidence>
<keyword evidence="20" id="KW-1185">Reference proteome</keyword>
<feature type="domain" description="Tyrosine-protein phosphatase" evidence="17">
    <location>
        <begin position="36"/>
        <end position="195"/>
    </location>
</feature>
<dbReference type="InterPro" id="IPR051029">
    <property type="entry name" value="mRNA_Capping_Enz/RNA_Phosphat"/>
</dbReference>
<evidence type="ECO:0000256" key="6">
    <source>
        <dbReference type="ARBA" id="ARBA00022801"/>
    </source>
</evidence>
<dbReference type="InterPro" id="IPR016130">
    <property type="entry name" value="Tyr_Pase_AS"/>
</dbReference>
<dbReference type="PANTHER" id="PTHR10367">
    <property type="entry name" value="MRNA-CAPPING ENZYME"/>
    <property type="match status" value="1"/>
</dbReference>
<comment type="similarity">
    <text evidence="12">In the C-terminal section; belongs to the eukaryotic GTase family.</text>
</comment>
<dbReference type="PROSITE" id="PS50054">
    <property type="entry name" value="TYR_PHOSPHATASE_DUAL"/>
    <property type="match status" value="1"/>
</dbReference>
<evidence type="ECO:0000256" key="3">
    <source>
        <dbReference type="ARBA" id="ARBA00022679"/>
    </source>
</evidence>
<evidence type="ECO:0000256" key="2">
    <source>
        <dbReference type="ARBA" id="ARBA00022664"/>
    </source>
</evidence>
<dbReference type="InterPro" id="IPR020422">
    <property type="entry name" value="TYR_PHOSPHATASE_DUAL_dom"/>
</dbReference>
<dbReference type="PROSITE" id="PS00383">
    <property type="entry name" value="TYR_PHOSPHATASE_1"/>
    <property type="match status" value="1"/>
</dbReference>
<dbReference type="GO" id="GO:0005524">
    <property type="term" value="F:ATP binding"/>
    <property type="evidence" value="ECO:0007669"/>
    <property type="project" value="InterPro"/>
</dbReference>
<dbReference type="GO" id="GO:0140818">
    <property type="term" value="F:mRNA 5'-triphosphate monophosphatase activity"/>
    <property type="evidence" value="ECO:0007669"/>
    <property type="project" value="UniProtKB-EC"/>
</dbReference>
<dbReference type="PANTHER" id="PTHR10367:SF17">
    <property type="entry name" value="MRNA-CAPPING ENZYME"/>
    <property type="match status" value="1"/>
</dbReference>
<dbReference type="InterPro" id="IPR000340">
    <property type="entry name" value="Dual-sp_phosphatase_cat-dom"/>
</dbReference>
<evidence type="ECO:0000256" key="1">
    <source>
        <dbReference type="ARBA" id="ARBA00004123"/>
    </source>
</evidence>
<dbReference type="Proteomes" id="UP001233172">
    <property type="component" value="Unassembled WGS sequence"/>
</dbReference>
<evidence type="ECO:0000256" key="8">
    <source>
        <dbReference type="ARBA" id="ARBA00023042"/>
    </source>
</evidence>
<keyword evidence="4 12" id="KW-0548">Nucleotidyltransferase</keyword>
<dbReference type="GO" id="GO:0004651">
    <property type="term" value="F:polynucleotide 5'-phosphatase activity"/>
    <property type="evidence" value="ECO:0007669"/>
    <property type="project" value="UniProtKB-UniRule"/>
</dbReference>
<dbReference type="GO" id="GO:0005634">
    <property type="term" value="C:nucleus"/>
    <property type="evidence" value="ECO:0007669"/>
    <property type="project" value="UniProtKB-SubCell"/>
</dbReference>
<feature type="domain" description="Tyrosine specific protein phosphatases" evidence="18">
    <location>
        <begin position="116"/>
        <end position="183"/>
    </location>
</feature>
<evidence type="ECO:0000256" key="14">
    <source>
        <dbReference type="PIRSR" id="PIRSR036958-2"/>
    </source>
</evidence>
<gene>
    <name evidence="19" type="ORF">Bpfe_030129</name>
</gene>
<keyword evidence="10 12" id="KW-0539">Nucleus</keyword>
<feature type="binding site" evidence="15">
    <location>
        <begin position="477"/>
        <end position="479"/>
    </location>
    <ligand>
        <name>GTP</name>
        <dbReference type="ChEBI" id="CHEBI:37565"/>
    </ligand>
</feature>
<dbReference type="InterPro" id="IPR000387">
    <property type="entry name" value="Tyr_Pase_dom"/>
</dbReference>
<evidence type="ECO:0000259" key="17">
    <source>
        <dbReference type="PROSITE" id="PS50054"/>
    </source>
</evidence>
<evidence type="ECO:0000256" key="9">
    <source>
        <dbReference type="ARBA" id="ARBA00023134"/>
    </source>
</evidence>
<name>A0AAD8EVL0_BIOPF</name>
<evidence type="ECO:0000256" key="7">
    <source>
        <dbReference type="ARBA" id="ARBA00022912"/>
    </source>
</evidence>
<keyword evidence="6 12" id="KW-0378">Hydrolase</keyword>
<comment type="caution">
    <text evidence="19">The sequence shown here is derived from an EMBL/GenBank/DDBJ whole genome shotgun (WGS) entry which is preliminary data.</text>
</comment>
<keyword evidence="5 12" id="KW-0547">Nucleotide-binding</keyword>
<dbReference type="EC" id="2.7.7.50" evidence="12"/>
<keyword evidence="8 12" id="KW-0506">mRNA capping</keyword>
<evidence type="ECO:0000259" key="18">
    <source>
        <dbReference type="PROSITE" id="PS50056"/>
    </source>
</evidence>
<evidence type="ECO:0000256" key="11">
    <source>
        <dbReference type="ARBA" id="ARBA00044624"/>
    </source>
</evidence>
<comment type="catalytic activity">
    <reaction evidence="12">
        <text>a 5'-end triphospho-ribonucleoside in mRNA + H2O = a 5'-end diphospho-ribonucleoside in mRNA + phosphate + H(+)</text>
        <dbReference type="Rhea" id="RHEA:67004"/>
        <dbReference type="Rhea" id="RHEA-COMP:17164"/>
        <dbReference type="Rhea" id="RHEA-COMP:17165"/>
        <dbReference type="ChEBI" id="CHEBI:15377"/>
        <dbReference type="ChEBI" id="CHEBI:15378"/>
        <dbReference type="ChEBI" id="CHEBI:43474"/>
        <dbReference type="ChEBI" id="CHEBI:167616"/>
        <dbReference type="ChEBI" id="CHEBI:167618"/>
        <dbReference type="EC" id="3.6.1.74"/>
    </reaction>
</comment>
<dbReference type="Gene3D" id="3.90.190.10">
    <property type="entry name" value="Protein tyrosine phosphatase superfamily"/>
    <property type="match status" value="1"/>
</dbReference>
<dbReference type="PROSITE" id="PS50056">
    <property type="entry name" value="TYR_PHOSPHATASE_2"/>
    <property type="match status" value="1"/>
</dbReference>
<evidence type="ECO:0000256" key="16">
    <source>
        <dbReference type="SAM" id="MobiDB-lite"/>
    </source>
</evidence>
<comment type="subcellular location">
    <subcellularLocation>
        <location evidence="1 12">Nucleus</location>
    </subcellularLocation>
</comment>
<dbReference type="GO" id="GO:0004484">
    <property type="term" value="F:mRNA guanylyltransferase activity"/>
    <property type="evidence" value="ECO:0007669"/>
    <property type="project" value="UniProtKB-UniRule"/>
</dbReference>
<feature type="binding site" evidence="15">
    <location>
        <position position="317"/>
    </location>
    <ligand>
        <name>GTP</name>
        <dbReference type="ChEBI" id="CHEBI:37565"/>
    </ligand>
</feature>
<feature type="binding site" evidence="15">
    <location>
        <begin position="547"/>
        <end position="552"/>
    </location>
    <ligand>
        <name>GTP</name>
        <dbReference type="ChEBI" id="CHEBI:37565"/>
    </ligand>
</feature>
<evidence type="ECO:0000256" key="12">
    <source>
        <dbReference type="PIRNR" id="PIRNR036958"/>
    </source>
</evidence>
<sequence>MNKKRKHGDDFNALSIPPRWLHCPRKGQVVFDKFLPFKTPLDSKYDDQVPEENRFTVDMLFNSIKMSKRKMGLIINLCNTERFYKREAVENTEHDCKFISLKCAGRAEAPTEEQTETFIKVCENFVSKKPLELIGVHCTHGFNRTGFLIVSYLVKKQSWSVEAAVRQYAQARPPGIYKQDYLDELFKRYGDIDDVPSAPPLPDWCTGKFFSVLLFLESDDTEVDDDGSTSQEVNNDGGGKRRREFVKKDAKFMEGVKGVSQVTTQPRLSQIQRKCQGMAGWKSSGFPGSQPVSMDISNLRFLAQKPYKVSWKADGTRYMMLVDGKDETYMIDRDNCVFHVPHLTFYKRKDLSTPMANTLLDGELILDKVNDQVIPRYLVYDIIKFEGIDVGGTDFDRRLLCIEKEIIGPRNIKAQQGTLDKSKEPFSVRLKNFFDITMSPKILEGKFAKTLSHEVDGLIFQPASDPYKCGRCPEILKWKPPSLNSVDFKLKIQRVEGMGLLPEMKGLLYVGQYDQPFAAIKVNKELKKYDTKIIECTFDGTSWKFMRERTDKSFPNSFDTAMGVCESIKHPVTKEILLNFIDRERWQPDASKLMPPPLRKK</sequence>
<evidence type="ECO:0000313" key="19">
    <source>
        <dbReference type="EMBL" id="KAK0040429.1"/>
    </source>
</evidence>
<proteinExistence type="inferred from homology"/>
<comment type="similarity">
    <text evidence="12">In the N-terminal section; belongs to the non-receptor class of the protein-tyrosine phosphatase family.</text>
</comment>